<keyword evidence="7 9" id="KW-0456">Lyase</keyword>
<dbReference type="PROSITE" id="PS00167">
    <property type="entry name" value="TRP_SYNTHASE_ALPHA"/>
    <property type="match status" value="1"/>
</dbReference>
<comment type="function">
    <text evidence="1 9">The alpha subunit is responsible for the aldol cleavage of indoleglycerol phosphate to indole and glyceraldehyde 3-phosphate.</text>
</comment>
<evidence type="ECO:0000256" key="5">
    <source>
        <dbReference type="ARBA" id="ARBA00022822"/>
    </source>
</evidence>
<reference evidence="11" key="1">
    <citation type="journal article" date="2020" name="mSystems">
        <title>Genome- and Community-Level Interaction Insights into Carbon Utilization and Element Cycling Functions of Hydrothermarchaeota in Hydrothermal Sediment.</title>
        <authorList>
            <person name="Zhou Z."/>
            <person name="Liu Y."/>
            <person name="Xu W."/>
            <person name="Pan J."/>
            <person name="Luo Z.H."/>
            <person name="Li M."/>
        </authorList>
    </citation>
    <scope>NUCLEOTIDE SEQUENCE [LARGE SCALE GENOMIC DNA]</scope>
    <source>
        <strain evidence="11">SpSt-479</strain>
    </source>
</reference>
<proteinExistence type="inferred from homology"/>
<gene>
    <name evidence="9" type="primary">trpA</name>
    <name evidence="11" type="ORF">ENS31_03310</name>
</gene>
<evidence type="ECO:0000256" key="1">
    <source>
        <dbReference type="ARBA" id="ARBA00003365"/>
    </source>
</evidence>
<evidence type="ECO:0000256" key="7">
    <source>
        <dbReference type="ARBA" id="ARBA00023239"/>
    </source>
</evidence>
<dbReference type="PANTHER" id="PTHR43406:SF1">
    <property type="entry name" value="TRYPTOPHAN SYNTHASE ALPHA CHAIN, CHLOROPLASTIC"/>
    <property type="match status" value="1"/>
</dbReference>
<name>A0A7V3E6V1_9BACT</name>
<dbReference type="Pfam" id="PF00290">
    <property type="entry name" value="Trp_syntA"/>
    <property type="match status" value="1"/>
</dbReference>
<evidence type="ECO:0000256" key="8">
    <source>
        <dbReference type="ARBA" id="ARBA00049047"/>
    </source>
</evidence>
<comment type="similarity">
    <text evidence="9 10">Belongs to the TrpA family.</text>
</comment>
<evidence type="ECO:0000256" key="9">
    <source>
        <dbReference type="HAMAP-Rule" id="MF_00131"/>
    </source>
</evidence>
<evidence type="ECO:0000256" key="10">
    <source>
        <dbReference type="RuleBase" id="RU003662"/>
    </source>
</evidence>
<accession>A0A7V3E6V1</accession>
<evidence type="ECO:0000256" key="2">
    <source>
        <dbReference type="ARBA" id="ARBA00004733"/>
    </source>
</evidence>
<evidence type="ECO:0000256" key="6">
    <source>
        <dbReference type="ARBA" id="ARBA00023141"/>
    </source>
</evidence>
<dbReference type="PANTHER" id="PTHR43406">
    <property type="entry name" value="TRYPTOPHAN SYNTHASE, ALPHA CHAIN"/>
    <property type="match status" value="1"/>
</dbReference>
<dbReference type="FunFam" id="3.20.20.70:FF:000037">
    <property type="entry name" value="Tryptophan synthase alpha chain"/>
    <property type="match status" value="1"/>
</dbReference>
<dbReference type="NCBIfam" id="TIGR00262">
    <property type="entry name" value="trpA"/>
    <property type="match status" value="1"/>
</dbReference>
<dbReference type="InterPro" id="IPR002028">
    <property type="entry name" value="Trp_synthase_suA"/>
</dbReference>
<evidence type="ECO:0000256" key="3">
    <source>
        <dbReference type="ARBA" id="ARBA00011270"/>
    </source>
</evidence>
<keyword evidence="5 9" id="KW-0822">Tryptophan biosynthesis</keyword>
<sequence length="265" mass="28869">MSRIESTIKNEIANGRKVLSVFLTAGFPSVKGFTDLVLKTFDAGADMIEIGIPFSDPIADGPVIQYSSQSALEQGVNIEKVLQIVSEIRNHSDKPIILMGYANPILNFGLSSFFSTCNEVKVDGLIIPDIPLEEYDSFFDSTVKDIDTIMLVSPTSDERRIKMISEKSKGFVYCVSVKGITGERNSVSPESVNYIKKVKTILPDKKILVGFGVSSPEIASKFASVSDGVIVGSAVIKLLTKNKQAEMIDLVRGTKNKLIIKKLIG</sequence>
<comment type="catalytic activity">
    <reaction evidence="8 9">
        <text>(1S,2R)-1-C-(indol-3-yl)glycerol 3-phosphate + L-serine = D-glyceraldehyde 3-phosphate + L-tryptophan + H2O</text>
        <dbReference type="Rhea" id="RHEA:10532"/>
        <dbReference type="ChEBI" id="CHEBI:15377"/>
        <dbReference type="ChEBI" id="CHEBI:33384"/>
        <dbReference type="ChEBI" id="CHEBI:57912"/>
        <dbReference type="ChEBI" id="CHEBI:58866"/>
        <dbReference type="ChEBI" id="CHEBI:59776"/>
        <dbReference type="EC" id="4.2.1.20"/>
    </reaction>
</comment>
<dbReference type="GO" id="GO:0005829">
    <property type="term" value="C:cytosol"/>
    <property type="evidence" value="ECO:0007669"/>
    <property type="project" value="TreeGrafter"/>
</dbReference>
<dbReference type="Gene3D" id="3.20.20.70">
    <property type="entry name" value="Aldolase class I"/>
    <property type="match status" value="1"/>
</dbReference>
<dbReference type="InterPro" id="IPR013785">
    <property type="entry name" value="Aldolase_TIM"/>
</dbReference>
<comment type="caution">
    <text evidence="11">The sequence shown here is derived from an EMBL/GenBank/DDBJ whole genome shotgun (WGS) entry which is preliminary data.</text>
</comment>
<evidence type="ECO:0000256" key="4">
    <source>
        <dbReference type="ARBA" id="ARBA00022605"/>
    </source>
</evidence>
<keyword evidence="4 9" id="KW-0028">Amino-acid biosynthesis</keyword>
<keyword evidence="6 9" id="KW-0057">Aromatic amino acid biosynthesis</keyword>
<comment type="pathway">
    <text evidence="2 9">Amino-acid biosynthesis; L-tryptophan biosynthesis; L-tryptophan from chorismate: step 5/5.</text>
</comment>
<feature type="active site" description="Proton acceptor" evidence="9">
    <location>
        <position position="60"/>
    </location>
</feature>
<dbReference type="CDD" id="cd04724">
    <property type="entry name" value="Tryptophan_synthase_alpha"/>
    <property type="match status" value="1"/>
</dbReference>
<dbReference type="AlphaFoldDB" id="A0A7V3E6V1"/>
<evidence type="ECO:0000313" key="11">
    <source>
        <dbReference type="EMBL" id="HFI90544.1"/>
    </source>
</evidence>
<dbReference type="InterPro" id="IPR018204">
    <property type="entry name" value="Trp_synthase_alpha_AS"/>
</dbReference>
<dbReference type="UniPathway" id="UPA00035">
    <property type="reaction ID" value="UER00044"/>
</dbReference>
<dbReference type="InterPro" id="IPR011060">
    <property type="entry name" value="RibuloseP-bd_barrel"/>
</dbReference>
<dbReference type="SUPFAM" id="SSF51366">
    <property type="entry name" value="Ribulose-phoshate binding barrel"/>
    <property type="match status" value="1"/>
</dbReference>
<feature type="active site" description="Proton acceptor" evidence="9">
    <location>
        <position position="49"/>
    </location>
</feature>
<organism evidence="11">
    <name type="scientific">Ignavibacterium album</name>
    <dbReference type="NCBI Taxonomy" id="591197"/>
    <lineage>
        <taxon>Bacteria</taxon>
        <taxon>Pseudomonadati</taxon>
        <taxon>Ignavibacteriota</taxon>
        <taxon>Ignavibacteria</taxon>
        <taxon>Ignavibacteriales</taxon>
        <taxon>Ignavibacteriaceae</taxon>
        <taxon>Ignavibacterium</taxon>
    </lineage>
</organism>
<comment type="subunit">
    <text evidence="3 9">Tetramer of two alpha and two beta chains.</text>
</comment>
<dbReference type="EMBL" id="DSUJ01000008">
    <property type="protein sequence ID" value="HFI90544.1"/>
    <property type="molecule type" value="Genomic_DNA"/>
</dbReference>
<dbReference type="EC" id="4.2.1.20" evidence="9"/>
<dbReference type="GO" id="GO:0004834">
    <property type="term" value="F:tryptophan synthase activity"/>
    <property type="evidence" value="ECO:0007669"/>
    <property type="project" value="UniProtKB-UniRule"/>
</dbReference>
<protein>
    <recommendedName>
        <fullName evidence="9">Tryptophan synthase alpha chain</fullName>
        <ecNumber evidence="9">4.2.1.20</ecNumber>
    </recommendedName>
</protein>
<dbReference type="HAMAP" id="MF_00131">
    <property type="entry name" value="Trp_synth_alpha"/>
    <property type="match status" value="1"/>
</dbReference>